<dbReference type="InterPro" id="IPR009506">
    <property type="entry name" value="YjiS-like"/>
</dbReference>
<evidence type="ECO:0000259" key="1">
    <source>
        <dbReference type="Pfam" id="PF06568"/>
    </source>
</evidence>
<sequence length="89" mass="10543">MSASSCTVCDSDRSFAGDREIRKEKLMPATVKKQSDHHCFRQVTDKLLHWIRNYQTREQLRYLDKRQLKDIGLSNADVSQELNKPFWKD</sequence>
<feature type="domain" description="YjiS-like" evidence="1">
    <location>
        <begin position="50"/>
        <end position="77"/>
    </location>
</feature>
<dbReference type="RefSeq" id="WP_182809444.1">
    <property type="nucleotide sequence ID" value="NZ_JACJFM010000017.1"/>
</dbReference>
<proteinExistence type="predicted"/>
<dbReference type="Proteomes" id="UP000565262">
    <property type="component" value="Unassembled WGS sequence"/>
</dbReference>
<gene>
    <name evidence="2" type="ORF">H4O21_13740</name>
</gene>
<keyword evidence="3" id="KW-1185">Reference proteome</keyword>
<dbReference type="AlphaFoldDB" id="A0A839ITA8"/>
<dbReference type="EMBL" id="JACJFM010000017">
    <property type="protein sequence ID" value="MBB1487667.1"/>
    <property type="molecule type" value="Genomic_DNA"/>
</dbReference>
<evidence type="ECO:0000313" key="3">
    <source>
        <dbReference type="Proteomes" id="UP000565262"/>
    </source>
</evidence>
<name>A0A839ITA8_9GAMM</name>
<organism evidence="2 3">
    <name type="scientific">Oceanospirillum sediminis</name>
    <dbReference type="NCBI Taxonomy" id="2760088"/>
    <lineage>
        <taxon>Bacteria</taxon>
        <taxon>Pseudomonadati</taxon>
        <taxon>Pseudomonadota</taxon>
        <taxon>Gammaproteobacteria</taxon>
        <taxon>Oceanospirillales</taxon>
        <taxon>Oceanospirillaceae</taxon>
        <taxon>Oceanospirillum</taxon>
    </lineage>
</organism>
<accession>A0A839ITA8</accession>
<evidence type="ECO:0000313" key="2">
    <source>
        <dbReference type="EMBL" id="MBB1487667.1"/>
    </source>
</evidence>
<reference evidence="2 3" key="1">
    <citation type="submission" date="2020-08" db="EMBL/GenBank/DDBJ databases">
        <title>Oceanospirillum sp. nov. isolated from marine sediment.</title>
        <authorList>
            <person name="Ji X."/>
        </authorList>
    </citation>
    <scope>NUCLEOTIDE SEQUENCE [LARGE SCALE GENOMIC DNA]</scope>
    <source>
        <strain evidence="2 3">D5</strain>
    </source>
</reference>
<protein>
    <submittedName>
        <fullName evidence="2">DUF1127 domain-containing protein</fullName>
    </submittedName>
</protein>
<dbReference type="Pfam" id="PF06568">
    <property type="entry name" value="YjiS-like"/>
    <property type="match status" value="1"/>
</dbReference>
<comment type="caution">
    <text evidence="2">The sequence shown here is derived from an EMBL/GenBank/DDBJ whole genome shotgun (WGS) entry which is preliminary data.</text>
</comment>